<dbReference type="InterPro" id="IPR001173">
    <property type="entry name" value="Glyco_trans_2-like"/>
</dbReference>
<proteinExistence type="predicted"/>
<dbReference type="Pfam" id="PF00535">
    <property type="entry name" value="Glycos_transf_2"/>
    <property type="match status" value="1"/>
</dbReference>
<dbReference type="CDD" id="cd00761">
    <property type="entry name" value="Glyco_tranf_GTA_type"/>
    <property type="match status" value="1"/>
</dbReference>
<dbReference type="GO" id="GO:0016757">
    <property type="term" value="F:glycosyltransferase activity"/>
    <property type="evidence" value="ECO:0007669"/>
    <property type="project" value="UniProtKB-KW"/>
</dbReference>
<feature type="domain" description="Glycosyltransferase 2-like" evidence="3">
    <location>
        <begin position="9"/>
        <end position="145"/>
    </location>
</feature>
<gene>
    <name evidence="5" type="ORF">C4N25_01120</name>
</gene>
<dbReference type="Proteomes" id="UP000251634">
    <property type="component" value="Unassembled WGS sequence"/>
</dbReference>
<comment type="caution">
    <text evidence="5">The sequence shown here is derived from an EMBL/GenBank/DDBJ whole genome shotgun (WGS) entry which is preliminary data.</text>
</comment>
<keyword evidence="1" id="KW-0328">Glycosyltransferase</keyword>
<evidence type="ECO:0000313" key="5">
    <source>
        <dbReference type="EMBL" id="RAW52046.1"/>
    </source>
</evidence>
<dbReference type="RefSeq" id="WP_112114652.1">
    <property type="nucleotide sequence ID" value="NZ_PRKZ01000001.1"/>
</dbReference>
<evidence type="ECO:0000313" key="6">
    <source>
        <dbReference type="Proteomes" id="UP000251634"/>
    </source>
</evidence>
<evidence type="ECO:0000259" key="4">
    <source>
        <dbReference type="Pfam" id="PF04230"/>
    </source>
</evidence>
<dbReference type="Pfam" id="PF04230">
    <property type="entry name" value="PS_pyruv_trans"/>
    <property type="match status" value="1"/>
</dbReference>
<organism evidence="5 6">
    <name type="scientific">Faecalibacterium prausnitzii</name>
    <dbReference type="NCBI Taxonomy" id="853"/>
    <lineage>
        <taxon>Bacteria</taxon>
        <taxon>Bacillati</taxon>
        <taxon>Bacillota</taxon>
        <taxon>Clostridia</taxon>
        <taxon>Eubacteriales</taxon>
        <taxon>Oscillospiraceae</taxon>
        <taxon>Faecalibacterium</taxon>
    </lineage>
</organism>
<keyword evidence="2" id="KW-0808">Transferase</keyword>
<accession>A0A329TTU0</accession>
<evidence type="ECO:0000256" key="2">
    <source>
        <dbReference type="ARBA" id="ARBA00022679"/>
    </source>
</evidence>
<feature type="domain" description="Polysaccharide pyruvyl transferase" evidence="4">
    <location>
        <begin position="368"/>
        <end position="609"/>
    </location>
</feature>
<dbReference type="AlphaFoldDB" id="A0A329TTU0"/>
<name>A0A329TTU0_9FIRM</name>
<dbReference type="Gene3D" id="3.90.550.10">
    <property type="entry name" value="Spore Coat Polysaccharide Biosynthesis Protein SpsA, Chain A"/>
    <property type="match status" value="1"/>
</dbReference>
<dbReference type="InterPro" id="IPR029044">
    <property type="entry name" value="Nucleotide-diphossugar_trans"/>
</dbReference>
<dbReference type="PANTHER" id="PTHR22916">
    <property type="entry name" value="GLYCOSYLTRANSFERASE"/>
    <property type="match status" value="1"/>
</dbReference>
<dbReference type="SUPFAM" id="SSF53448">
    <property type="entry name" value="Nucleotide-diphospho-sugar transferases"/>
    <property type="match status" value="1"/>
</dbReference>
<reference evidence="5 6" key="1">
    <citation type="submission" date="2018-02" db="EMBL/GenBank/DDBJ databases">
        <title>Complete genome sequencing of Faecalibacterium prausnitzii strains isolated from the human gut.</title>
        <authorList>
            <person name="Fitzgerald B.C."/>
            <person name="Shkoporov A.N."/>
            <person name="Ross P.R."/>
            <person name="Hill C."/>
        </authorList>
    </citation>
    <scope>NUCLEOTIDE SEQUENCE [LARGE SCALE GENOMIC DNA]</scope>
    <source>
        <strain evidence="5 6">APC942/8-14-2</strain>
    </source>
</reference>
<evidence type="ECO:0000259" key="3">
    <source>
        <dbReference type="Pfam" id="PF00535"/>
    </source>
</evidence>
<sequence>MQLTQPMVSVIVPVYKVERYLEQCLVSIVHQSYRHLEILLVDDGSPDNCPQLCDMWAQRDSRIHVIHKPNGGLSDARNAGLRQAHGDLVAFVDSDDWLALDMIEKMTDAMLRNQADMVICQYVVAYADGRFEKRAPENGPEEILNQQQALSELLIDGRLTNHVWRKLYWRNKVPKDIFPKGRNFEDIYVMPELFASCKKIVYLTDPLYFYRCNENGIVQTAKIKDLRDCLAAQEHAGKIITDICPELAQQVKMCSVWKTVGLWIDSVFAVDLEQEKHVFQKQLSQKLKCAKLQDAEILGKRKQLALFFTQHSPTLARVYSKILGKDDNFIADLKDFWRSLRQNLCLKEELRKNTAPKFLILCTPTYGNLGDQALLKGEQCFIEKYFPGYKTVLVSSGELRYVNLLKNVISSEDIVALQAGGNIGTLYSGIHNEQESAMKVFANKKLMIFPQTFYYSTDAAGLNALKKTRKLYESFEKFKVFVRDPASAHFVQENLPNTDVALMPDMVLMNCPQVLHKKREGVLVCLRGDSEATLPIVARDRLLTQVEKRFTKIRQTDTHVYYAPKNDADVQKLLNQSWTQMAESELVITDRLHGMIFALLTGTPCITILSKSPKVEGVYNEWLKDNKMIKIIHSVDEFSQAVEEVLTHHDEPLNLKKAETGFDEMAREIKKMWKVD</sequence>
<dbReference type="InterPro" id="IPR007345">
    <property type="entry name" value="Polysacch_pyruvyl_Trfase"/>
</dbReference>
<dbReference type="EMBL" id="PRKZ01000001">
    <property type="protein sequence ID" value="RAW52046.1"/>
    <property type="molecule type" value="Genomic_DNA"/>
</dbReference>
<protein>
    <recommendedName>
        <fullName evidence="7">Glycosyltransferase</fullName>
    </recommendedName>
</protein>
<evidence type="ECO:0000256" key="1">
    <source>
        <dbReference type="ARBA" id="ARBA00022676"/>
    </source>
</evidence>
<evidence type="ECO:0008006" key="7">
    <source>
        <dbReference type="Google" id="ProtNLM"/>
    </source>
</evidence>
<dbReference type="PANTHER" id="PTHR22916:SF51">
    <property type="entry name" value="GLYCOSYLTRANSFERASE EPSH-RELATED"/>
    <property type="match status" value="1"/>
</dbReference>